<dbReference type="RefSeq" id="WP_186854147.1">
    <property type="nucleotide sequence ID" value="NZ_JACOPG010000002.1"/>
</dbReference>
<feature type="domain" description="PilZ" evidence="1">
    <location>
        <begin position="4"/>
        <end position="102"/>
    </location>
</feature>
<reference evidence="2 3" key="1">
    <citation type="submission" date="2020-08" db="EMBL/GenBank/DDBJ databases">
        <title>Genome public.</title>
        <authorList>
            <person name="Liu C."/>
            <person name="Sun Q."/>
        </authorList>
    </citation>
    <scope>NUCLEOTIDE SEQUENCE [LARGE SCALE GENOMIC DNA]</scope>
    <source>
        <strain evidence="2 3">NSJ-9</strain>
    </source>
</reference>
<dbReference type="InterPro" id="IPR009875">
    <property type="entry name" value="PilZ_domain"/>
</dbReference>
<keyword evidence="3" id="KW-1185">Reference proteome</keyword>
<evidence type="ECO:0000259" key="1">
    <source>
        <dbReference type="Pfam" id="PF07238"/>
    </source>
</evidence>
<sequence length="119" mass="13348">MESERRRSKRINIDVTIQLKSVNQNSSADQPTAVDVNVVDISTTGMAFKSDYQFKLGTYYDANITLENKESIQTIIEVIRAECIDDSIQYGCCFVGITPEQQFKISVYQIVAENANAPT</sequence>
<gene>
    <name evidence="2" type="ORF">H8R94_05980</name>
</gene>
<dbReference type="EMBL" id="JACOPG010000002">
    <property type="protein sequence ID" value="MBC5686157.1"/>
    <property type="molecule type" value="Genomic_DNA"/>
</dbReference>
<dbReference type="SUPFAM" id="SSF141371">
    <property type="entry name" value="PilZ domain-like"/>
    <property type="match status" value="1"/>
</dbReference>
<proteinExistence type="predicted"/>
<protein>
    <submittedName>
        <fullName evidence="2">PilZ domain-containing protein</fullName>
    </submittedName>
</protein>
<accession>A0ABR7GFV0</accession>
<evidence type="ECO:0000313" key="3">
    <source>
        <dbReference type="Proteomes" id="UP000643810"/>
    </source>
</evidence>
<dbReference type="Proteomes" id="UP000643810">
    <property type="component" value="Unassembled WGS sequence"/>
</dbReference>
<comment type="caution">
    <text evidence="2">The sequence shown here is derived from an EMBL/GenBank/DDBJ whole genome shotgun (WGS) entry which is preliminary data.</text>
</comment>
<name>A0ABR7GFV0_9FIRM</name>
<dbReference type="Gene3D" id="2.40.10.220">
    <property type="entry name" value="predicted glycosyltransferase like domains"/>
    <property type="match status" value="1"/>
</dbReference>
<evidence type="ECO:0000313" key="2">
    <source>
        <dbReference type="EMBL" id="MBC5686157.1"/>
    </source>
</evidence>
<dbReference type="Pfam" id="PF07238">
    <property type="entry name" value="PilZ"/>
    <property type="match status" value="1"/>
</dbReference>
<organism evidence="2 3">
    <name type="scientific">Roseburia lenta</name>
    <dbReference type="NCBI Taxonomy" id="2763061"/>
    <lineage>
        <taxon>Bacteria</taxon>
        <taxon>Bacillati</taxon>
        <taxon>Bacillota</taxon>
        <taxon>Clostridia</taxon>
        <taxon>Lachnospirales</taxon>
        <taxon>Lachnospiraceae</taxon>
        <taxon>Roseburia</taxon>
    </lineage>
</organism>